<gene>
    <name evidence="2" type="ORF">DCAF_LOCUS20613</name>
</gene>
<evidence type="ECO:0000313" key="2">
    <source>
        <dbReference type="EMBL" id="CAK7347922.1"/>
    </source>
</evidence>
<organism evidence="2 3">
    <name type="scientific">Dovyalis caffra</name>
    <dbReference type="NCBI Taxonomy" id="77055"/>
    <lineage>
        <taxon>Eukaryota</taxon>
        <taxon>Viridiplantae</taxon>
        <taxon>Streptophyta</taxon>
        <taxon>Embryophyta</taxon>
        <taxon>Tracheophyta</taxon>
        <taxon>Spermatophyta</taxon>
        <taxon>Magnoliopsida</taxon>
        <taxon>eudicotyledons</taxon>
        <taxon>Gunneridae</taxon>
        <taxon>Pentapetalae</taxon>
        <taxon>rosids</taxon>
        <taxon>fabids</taxon>
        <taxon>Malpighiales</taxon>
        <taxon>Salicaceae</taxon>
        <taxon>Flacourtieae</taxon>
        <taxon>Dovyalis</taxon>
    </lineage>
</organism>
<proteinExistence type="predicted"/>
<evidence type="ECO:0000256" key="1">
    <source>
        <dbReference type="SAM" id="Phobius"/>
    </source>
</evidence>
<protein>
    <recommendedName>
        <fullName evidence="4">Bestrophin homolog</fullName>
    </recommendedName>
</protein>
<name>A0AAV1SBX9_9ROSI</name>
<evidence type="ECO:0000313" key="3">
    <source>
        <dbReference type="Proteomes" id="UP001314170"/>
    </source>
</evidence>
<evidence type="ECO:0008006" key="4">
    <source>
        <dbReference type="Google" id="ProtNLM"/>
    </source>
</evidence>
<comment type="caution">
    <text evidence="2">The sequence shown here is derived from an EMBL/GenBank/DDBJ whole genome shotgun (WGS) entry which is preliminary data.</text>
</comment>
<keyword evidence="1" id="KW-0812">Transmembrane</keyword>
<accession>A0AAV1SBX9</accession>
<keyword evidence="1" id="KW-0472">Membrane</keyword>
<dbReference type="Proteomes" id="UP001314170">
    <property type="component" value="Unassembled WGS sequence"/>
</dbReference>
<dbReference type="AlphaFoldDB" id="A0AAV1SBX9"/>
<feature type="transmembrane region" description="Helical" evidence="1">
    <location>
        <begin position="38"/>
        <end position="59"/>
    </location>
</feature>
<reference evidence="2 3" key="1">
    <citation type="submission" date="2024-01" db="EMBL/GenBank/DDBJ databases">
        <authorList>
            <person name="Waweru B."/>
        </authorList>
    </citation>
    <scope>NUCLEOTIDE SEQUENCE [LARGE SCALE GENOMIC DNA]</scope>
</reference>
<sequence>MMRMAMTAMIDGFRWPFQFRVLEAVTRKMRCWLPQRSSIPYIFDAAYALLVYSIIYLRREVGIDLGISQEIRCYLTILLLGVSQWVANFRLGRLVNAKLLRARLTMNLLTYLKWDNVCGVIHK</sequence>
<dbReference type="EMBL" id="CAWUPB010001173">
    <property type="protein sequence ID" value="CAK7347922.1"/>
    <property type="molecule type" value="Genomic_DNA"/>
</dbReference>
<keyword evidence="3" id="KW-1185">Reference proteome</keyword>
<keyword evidence="1" id="KW-1133">Transmembrane helix</keyword>